<keyword evidence="7" id="KW-1185">Reference proteome</keyword>
<dbReference type="PRINTS" id="PR00420">
    <property type="entry name" value="RNGMNOXGNASE"/>
</dbReference>
<evidence type="ECO:0000256" key="4">
    <source>
        <dbReference type="ARBA" id="ARBA00023002"/>
    </source>
</evidence>
<proteinExistence type="predicted"/>
<dbReference type="Pfam" id="PF01494">
    <property type="entry name" value="FAD_binding_3"/>
    <property type="match status" value="1"/>
</dbReference>
<keyword evidence="2" id="KW-0285">Flavoprotein</keyword>
<dbReference type="OMA" id="MEIWHEL"/>
<evidence type="ECO:0000259" key="5">
    <source>
        <dbReference type="Pfam" id="PF01494"/>
    </source>
</evidence>
<evidence type="ECO:0000313" key="6">
    <source>
        <dbReference type="EMBL" id="KAB8204016.1"/>
    </source>
</evidence>
<evidence type="ECO:0000256" key="3">
    <source>
        <dbReference type="ARBA" id="ARBA00022827"/>
    </source>
</evidence>
<dbReference type="GO" id="GO:0016709">
    <property type="term" value="F:oxidoreductase activity, acting on paired donors, with incorporation or reduction of molecular oxygen, NAD(P)H as one donor, and incorporation of one atom of oxygen"/>
    <property type="evidence" value="ECO:0007669"/>
    <property type="project" value="UniProtKB-ARBA"/>
</dbReference>
<protein>
    <submittedName>
        <fullName evidence="6">FAD binding domain-containing protein</fullName>
    </submittedName>
</protein>
<feature type="domain" description="FAD-binding" evidence="5">
    <location>
        <begin position="11"/>
        <end position="368"/>
    </location>
</feature>
<dbReference type="PANTHER" id="PTHR43004">
    <property type="entry name" value="TRK SYSTEM POTASSIUM UPTAKE PROTEIN"/>
    <property type="match status" value="1"/>
</dbReference>
<gene>
    <name evidence="6" type="ORF">BDV34DRAFT_226759</name>
</gene>
<dbReference type="SUPFAM" id="SSF51905">
    <property type="entry name" value="FAD/NAD(P)-binding domain"/>
    <property type="match status" value="1"/>
</dbReference>
<dbReference type="Gene3D" id="3.30.9.10">
    <property type="entry name" value="D-Amino Acid Oxidase, subunit A, domain 2"/>
    <property type="match status" value="1"/>
</dbReference>
<dbReference type="Pfam" id="PF21274">
    <property type="entry name" value="Rng_hyd_C"/>
    <property type="match status" value="1"/>
</dbReference>
<reference evidence="6 7" key="1">
    <citation type="submission" date="2019-04" db="EMBL/GenBank/DDBJ databases">
        <title>Fungal friends and foes A comparative genomics study of 23 Aspergillus species from section Flavi.</title>
        <authorList>
            <consortium name="DOE Joint Genome Institute"/>
            <person name="Kjaerbolling I."/>
            <person name="Vesth T.C."/>
            <person name="Frisvad J.C."/>
            <person name="Nybo J.L."/>
            <person name="Theobald S."/>
            <person name="Kildgaard S."/>
            <person name="Petersen T.I."/>
            <person name="Kuo A."/>
            <person name="Sato A."/>
            <person name="Lyhne E.K."/>
            <person name="Kogle M.E."/>
            <person name="Wiebenga A."/>
            <person name="Kun R.S."/>
            <person name="Lubbers R.J."/>
            <person name="Makela M.R."/>
            <person name="Barry K."/>
            <person name="Chovatia M."/>
            <person name="Clum A."/>
            <person name="Daum C."/>
            <person name="Haridas S."/>
            <person name="He G."/>
            <person name="LaButti K."/>
            <person name="Lipzen A."/>
            <person name="Mondo S."/>
            <person name="Pangilinan J."/>
            <person name="Riley R."/>
            <person name="Salamov A."/>
            <person name="Simmons B.A."/>
            <person name="Magnuson J.K."/>
            <person name="Henrissat B."/>
            <person name="Mortensen U.H."/>
            <person name="Larsen T.O."/>
            <person name="De vries R.P."/>
            <person name="Grigoriev I.V."/>
            <person name="Machida M."/>
            <person name="Baker S.E."/>
            <person name="Andersen M.R."/>
        </authorList>
    </citation>
    <scope>NUCLEOTIDE SEQUENCE [LARGE SCALE GENOMIC DNA]</scope>
    <source>
        <strain evidence="6 7">CBS 117618</strain>
    </source>
</reference>
<evidence type="ECO:0000256" key="1">
    <source>
        <dbReference type="ARBA" id="ARBA00001974"/>
    </source>
</evidence>
<evidence type="ECO:0000256" key="2">
    <source>
        <dbReference type="ARBA" id="ARBA00022630"/>
    </source>
</evidence>
<sequence>MATDILPPFSKTSVLIVGGGPTGLTAALLLARYGLTVVIVERHHHRTGQPKAHAINPRSLEIFRQIGLDTTRLRKSGVPPEEGDTVRFVVSMAGNEHGTLPYERQGPETLEITPEPLFNIPQPSLEDFLISALEGHENITFYRGVQWESCAQLERSVLSSKVRERATGGLKVVESGYILDCGGANSRARDLLGIPFSPLPRYVQNEVHHLSVHFNANLTRFNPGTLWWISSPRVDGTFICYNRACNWVFVTYYNPKTTSPKIFTEEYCRELVDNAIGEKVPYDILSITAWSTWPRTAEFYQSKQFPRAFVVGDAAHAFPPTGGLGVNTGIADAQNLAWKIHAVEKRWAREAVLSTYGQERRPVAVANAHQSVKNQVKLRSLKAALRDPPVDTTSDDWALWKERLDSELRANAEHFDSIRLQIGYRYGEDEVSEEPCDYYSPSRKPGSRLPHAWISFAGQRLSTLDLVDGTGFVLILSDSAARALADAVRSISVPVIIYTFCVGSDFVVLSDSWTSTVGLSVPASGLLIRPDQHSLGNVTSLEDIERLLAACLCC</sequence>
<dbReference type="PANTHER" id="PTHR43004:SF19">
    <property type="entry name" value="BINDING MONOOXYGENASE, PUTATIVE (JCVI)-RELATED"/>
    <property type="match status" value="1"/>
</dbReference>
<dbReference type="Gene3D" id="3.40.30.120">
    <property type="match status" value="1"/>
</dbReference>
<dbReference type="Gene3D" id="3.50.50.60">
    <property type="entry name" value="FAD/NAD(P)-binding domain"/>
    <property type="match status" value="1"/>
</dbReference>
<dbReference type="InterPro" id="IPR050641">
    <property type="entry name" value="RIFMO-like"/>
</dbReference>
<dbReference type="GO" id="GO:0071949">
    <property type="term" value="F:FAD binding"/>
    <property type="evidence" value="ECO:0007669"/>
    <property type="project" value="InterPro"/>
</dbReference>
<dbReference type="EMBL" id="ML734984">
    <property type="protein sequence ID" value="KAB8204016.1"/>
    <property type="molecule type" value="Genomic_DNA"/>
</dbReference>
<keyword evidence="3" id="KW-0274">FAD</keyword>
<keyword evidence="4" id="KW-0560">Oxidoreductase</keyword>
<dbReference type="InterPro" id="IPR002938">
    <property type="entry name" value="FAD-bd"/>
</dbReference>
<name>A0A5N6DFP5_ASPPA</name>
<dbReference type="InterPro" id="IPR036188">
    <property type="entry name" value="FAD/NAD-bd_sf"/>
</dbReference>
<evidence type="ECO:0000313" key="7">
    <source>
        <dbReference type="Proteomes" id="UP000326532"/>
    </source>
</evidence>
<accession>A0A5N6DFP5</accession>
<dbReference type="Proteomes" id="UP000326532">
    <property type="component" value="Unassembled WGS sequence"/>
</dbReference>
<dbReference type="AlphaFoldDB" id="A0A5N6DFP5"/>
<organism evidence="6 7">
    <name type="scientific">Aspergillus parasiticus</name>
    <dbReference type="NCBI Taxonomy" id="5067"/>
    <lineage>
        <taxon>Eukaryota</taxon>
        <taxon>Fungi</taxon>
        <taxon>Dikarya</taxon>
        <taxon>Ascomycota</taxon>
        <taxon>Pezizomycotina</taxon>
        <taxon>Eurotiomycetes</taxon>
        <taxon>Eurotiomycetidae</taxon>
        <taxon>Eurotiales</taxon>
        <taxon>Aspergillaceae</taxon>
        <taxon>Aspergillus</taxon>
        <taxon>Aspergillus subgen. Circumdati</taxon>
    </lineage>
</organism>
<dbReference type="VEuPathDB" id="FungiDB:BDV34DRAFT_226759"/>
<comment type="cofactor">
    <cofactor evidence="1">
        <name>FAD</name>
        <dbReference type="ChEBI" id="CHEBI:57692"/>
    </cofactor>
</comment>